<reference evidence="3" key="1">
    <citation type="journal article" date="2019" name="Int. J. Syst. Evol. Microbiol.">
        <title>The Global Catalogue of Microorganisms (GCM) 10K type strain sequencing project: providing services to taxonomists for standard genome sequencing and annotation.</title>
        <authorList>
            <consortium name="The Broad Institute Genomics Platform"/>
            <consortium name="The Broad Institute Genome Sequencing Center for Infectious Disease"/>
            <person name="Wu L."/>
            <person name="Ma J."/>
        </authorList>
    </citation>
    <scope>NUCLEOTIDE SEQUENCE [LARGE SCALE GENOMIC DNA]</scope>
    <source>
        <strain evidence="3">CCUG 63287</strain>
    </source>
</reference>
<dbReference type="RefSeq" id="WP_280520340.1">
    <property type="nucleotide sequence ID" value="NZ_BOVQ01000006.1"/>
</dbReference>
<comment type="caution">
    <text evidence="2">The sequence shown here is derived from an EMBL/GenBank/DDBJ whole genome shotgun (WGS) entry which is preliminary data.</text>
</comment>
<evidence type="ECO:0000256" key="1">
    <source>
        <dbReference type="SAM" id="MobiDB-lite"/>
    </source>
</evidence>
<feature type="region of interest" description="Disordered" evidence="1">
    <location>
        <begin position="1"/>
        <end position="41"/>
    </location>
</feature>
<dbReference type="Proteomes" id="UP001595987">
    <property type="component" value="Unassembled WGS sequence"/>
</dbReference>
<name>A0ABV9JFN1_9LACT</name>
<sequence>MMKKAFSKPTMTEVSTRNSIVSNKSAECSGASAHIVAQTKE</sequence>
<organism evidence="2 3">
    <name type="scientific">Lactococcus nasutitermitis</name>
    <dbReference type="NCBI Taxonomy" id="1652957"/>
    <lineage>
        <taxon>Bacteria</taxon>
        <taxon>Bacillati</taxon>
        <taxon>Bacillota</taxon>
        <taxon>Bacilli</taxon>
        <taxon>Lactobacillales</taxon>
        <taxon>Streptococcaceae</taxon>
        <taxon>Lactococcus</taxon>
    </lineage>
</organism>
<gene>
    <name evidence="2" type="ORF">ACFO26_10025</name>
</gene>
<dbReference type="EMBL" id="JBHSGD010000008">
    <property type="protein sequence ID" value="MFC4653241.1"/>
    <property type="molecule type" value="Genomic_DNA"/>
</dbReference>
<feature type="compositionally biased region" description="Polar residues" evidence="1">
    <location>
        <begin position="9"/>
        <end position="26"/>
    </location>
</feature>
<proteinExistence type="predicted"/>
<evidence type="ECO:0000313" key="3">
    <source>
        <dbReference type="Proteomes" id="UP001595987"/>
    </source>
</evidence>
<protein>
    <submittedName>
        <fullName evidence="2">Uncharacterized protein</fullName>
    </submittedName>
</protein>
<evidence type="ECO:0000313" key="2">
    <source>
        <dbReference type="EMBL" id="MFC4653241.1"/>
    </source>
</evidence>
<keyword evidence="3" id="KW-1185">Reference proteome</keyword>
<accession>A0ABV9JFN1</accession>